<accession>A0A9N8KVL6</accession>
<keyword evidence="3" id="KW-1185">Reference proteome</keyword>
<dbReference type="PANTHER" id="PTHR36578:SF2">
    <property type="entry name" value="PA14 DOMAIN-CONTAINING PROTEIN"/>
    <property type="match status" value="1"/>
</dbReference>
<feature type="chain" id="PRO_5040271883" description="CBM-cenC domain-containing protein" evidence="1">
    <location>
        <begin position="17"/>
        <end position="491"/>
    </location>
</feature>
<feature type="signal peptide" evidence="1">
    <location>
        <begin position="1"/>
        <end position="16"/>
    </location>
</feature>
<evidence type="ECO:0000313" key="3">
    <source>
        <dbReference type="Proteomes" id="UP000745764"/>
    </source>
</evidence>
<gene>
    <name evidence="2" type="ORF">AWRI4620_LOCUS9278</name>
</gene>
<dbReference type="Proteomes" id="UP000745764">
    <property type="component" value="Unassembled WGS sequence"/>
</dbReference>
<organism evidence="2 3">
    <name type="scientific">Aureobasidium uvarum</name>
    <dbReference type="NCBI Taxonomy" id="2773716"/>
    <lineage>
        <taxon>Eukaryota</taxon>
        <taxon>Fungi</taxon>
        <taxon>Dikarya</taxon>
        <taxon>Ascomycota</taxon>
        <taxon>Pezizomycotina</taxon>
        <taxon>Dothideomycetes</taxon>
        <taxon>Dothideomycetidae</taxon>
        <taxon>Dothideales</taxon>
        <taxon>Saccotheciaceae</taxon>
        <taxon>Aureobasidium</taxon>
    </lineage>
</organism>
<protein>
    <recommendedName>
        <fullName evidence="4">CBM-cenC domain-containing protein</fullName>
    </recommendedName>
</protein>
<dbReference type="AlphaFoldDB" id="A0A9N8KVL6"/>
<dbReference type="PANTHER" id="PTHR36578">
    <property type="entry name" value="CHROMOSOME 15, WHOLE GENOME SHOTGUN SEQUENCE"/>
    <property type="match status" value="1"/>
</dbReference>
<proteinExistence type="predicted"/>
<evidence type="ECO:0000256" key="1">
    <source>
        <dbReference type="SAM" id="SignalP"/>
    </source>
</evidence>
<dbReference type="OrthoDB" id="271448at2759"/>
<evidence type="ECO:0008006" key="4">
    <source>
        <dbReference type="Google" id="ProtNLM"/>
    </source>
</evidence>
<keyword evidence="1" id="KW-0732">Signal</keyword>
<reference evidence="2" key="1">
    <citation type="submission" date="2020-06" db="EMBL/GenBank/DDBJ databases">
        <authorList>
            <person name="Onetto C."/>
        </authorList>
    </citation>
    <scope>NUCLEOTIDE SEQUENCE</scope>
</reference>
<dbReference type="EMBL" id="CAINUL010000019">
    <property type="protein sequence ID" value="CAD0115023.1"/>
    <property type="molecule type" value="Genomic_DNA"/>
</dbReference>
<comment type="caution">
    <text evidence="2">The sequence shown here is derived from an EMBL/GenBank/DDBJ whole genome shotgun (WGS) entry which is preliminary data.</text>
</comment>
<sequence>MKTPLLTLTFGLIVAGSPLNNIHSDAPSIARRQDIGFQLVDDSPEPTIAPDNSTNYNQQAAISEVVASINDDPLPQDNSLSRRDMVVSTSSGYTDNLPLPGAAINAPLNCNGADTYMGAKLFTSGTFDTTLCATACSAQSAYNFAHPPSKGSPKTCQFYNTYVLYKDNVYQGQYCSMYTQAWDASYATNKGQWRDVSCPSDVPYLSANGADFCSSYINYQPPVSTSIIVSTPALSVVTSTSTSITTTVSYATEVQTSVASTTTLIIPPANKKRAMSTPVSISTWSPSRISKACSAVATGSTTTSTTATAATPYSTLVTIGVQTQTSTSSTTTTTVVVSTATVQPVNIVKRPGFEGGTGSESWQLLPNPGGWQIINDPSQAHSGNNYLVLSANSSLNQWADSVQTLHTVAGKYTLQFSYSYQFDSPGCYLLSSLVGAGIYQQKLVSSTNGWVTVTVTDIQAQTHNYGNLEIDVFCPTGYAYVHLDDIKFYAQ</sequence>
<name>A0A9N8KVL6_9PEZI</name>
<dbReference type="Gene3D" id="2.60.120.260">
    <property type="entry name" value="Galactose-binding domain-like"/>
    <property type="match status" value="1"/>
</dbReference>
<evidence type="ECO:0000313" key="2">
    <source>
        <dbReference type="EMBL" id="CAD0115023.1"/>
    </source>
</evidence>